<evidence type="ECO:0000313" key="6">
    <source>
        <dbReference type="Proteomes" id="UP000288805"/>
    </source>
</evidence>
<comment type="subcellular location">
    <subcellularLocation>
        <location evidence="1">Nucleus</location>
    </subcellularLocation>
</comment>
<dbReference type="InterPro" id="IPR000467">
    <property type="entry name" value="G_patch_dom"/>
</dbReference>
<dbReference type="OrthoDB" id="439808at2759"/>
<keyword evidence="2" id="KW-0694">RNA-binding</keyword>
<dbReference type="PANTHER" id="PTHR13948:SF3">
    <property type="entry name" value="FI21118P1"/>
    <property type="match status" value="1"/>
</dbReference>
<evidence type="ECO:0000256" key="3">
    <source>
        <dbReference type="ARBA" id="ARBA00023242"/>
    </source>
</evidence>
<evidence type="ECO:0000256" key="2">
    <source>
        <dbReference type="ARBA" id="ARBA00022884"/>
    </source>
</evidence>
<dbReference type="Pfam" id="PF01585">
    <property type="entry name" value="G-patch"/>
    <property type="match status" value="1"/>
</dbReference>
<gene>
    <name evidence="5" type="primary">SUA_4</name>
    <name evidence="5" type="ORF">CK203_091780</name>
</gene>
<dbReference type="PROSITE" id="PS50174">
    <property type="entry name" value="G_PATCH"/>
    <property type="match status" value="1"/>
</dbReference>
<dbReference type="SMART" id="SM00443">
    <property type="entry name" value="G_patch"/>
    <property type="match status" value="1"/>
</dbReference>
<sequence>MGDANGNVQSYEVITADKAIDESNVGNRMLRSMGWQEGSGLGKDGSGMVEPVQAQAMDSRAGLGSHQKKLDPGLEVQPGDSYRTLIQKKALARFQEMS</sequence>
<evidence type="ECO:0000259" key="4">
    <source>
        <dbReference type="PROSITE" id="PS50174"/>
    </source>
</evidence>
<name>A0A438EQH0_VITVI</name>
<dbReference type="GO" id="GO:0005634">
    <property type="term" value="C:nucleus"/>
    <property type="evidence" value="ECO:0007669"/>
    <property type="project" value="UniProtKB-SubCell"/>
</dbReference>
<proteinExistence type="predicted"/>
<evidence type="ECO:0000313" key="5">
    <source>
        <dbReference type="EMBL" id="RVW49932.1"/>
    </source>
</evidence>
<keyword evidence="3" id="KW-0539">Nucleus</keyword>
<accession>A0A438EQH0</accession>
<dbReference type="AlphaFoldDB" id="A0A438EQH0"/>
<dbReference type="EMBL" id="QGNW01001216">
    <property type="protein sequence ID" value="RVW49932.1"/>
    <property type="molecule type" value="Genomic_DNA"/>
</dbReference>
<dbReference type="GO" id="GO:0003723">
    <property type="term" value="F:RNA binding"/>
    <property type="evidence" value="ECO:0007669"/>
    <property type="project" value="UniProtKB-KW"/>
</dbReference>
<organism evidence="5 6">
    <name type="scientific">Vitis vinifera</name>
    <name type="common">Grape</name>
    <dbReference type="NCBI Taxonomy" id="29760"/>
    <lineage>
        <taxon>Eukaryota</taxon>
        <taxon>Viridiplantae</taxon>
        <taxon>Streptophyta</taxon>
        <taxon>Embryophyta</taxon>
        <taxon>Tracheophyta</taxon>
        <taxon>Spermatophyta</taxon>
        <taxon>Magnoliopsida</taxon>
        <taxon>eudicotyledons</taxon>
        <taxon>Gunneridae</taxon>
        <taxon>Pentapetalae</taxon>
        <taxon>rosids</taxon>
        <taxon>Vitales</taxon>
        <taxon>Vitaceae</taxon>
        <taxon>Viteae</taxon>
        <taxon>Vitis</taxon>
    </lineage>
</organism>
<reference evidence="5 6" key="1">
    <citation type="journal article" date="2018" name="PLoS Genet.">
        <title>Population sequencing reveals clonal diversity and ancestral inbreeding in the grapevine cultivar Chardonnay.</title>
        <authorList>
            <person name="Roach M.J."/>
            <person name="Johnson D.L."/>
            <person name="Bohlmann J."/>
            <person name="van Vuuren H.J."/>
            <person name="Jones S.J."/>
            <person name="Pretorius I.S."/>
            <person name="Schmidt S.A."/>
            <person name="Borneman A.R."/>
        </authorList>
    </citation>
    <scope>NUCLEOTIDE SEQUENCE [LARGE SCALE GENOMIC DNA]</scope>
    <source>
        <strain evidence="6">cv. Chardonnay</strain>
        <tissue evidence="5">Leaf</tissue>
    </source>
</reference>
<dbReference type="Proteomes" id="UP000288805">
    <property type="component" value="Unassembled WGS sequence"/>
</dbReference>
<comment type="caution">
    <text evidence="5">The sequence shown here is derived from an EMBL/GenBank/DDBJ whole genome shotgun (WGS) entry which is preliminary data.</text>
</comment>
<evidence type="ECO:0000256" key="1">
    <source>
        <dbReference type="ARBA" id="ARBA00004123"/>
    </source>
</evidence>
<dbReference type="PANTHER" id="PTHR13948">
    <property type="entry name" value="RNA-BINDING PROTEIN"/>
    <property type="match status" value="1"/>
</dbReference>
<protein>
    <submittedName>
        <fullName evidence="5">Suppressor of ABI3-5</fullName>
    </submittedName>
</protein>
<feature type="domain" description="G-patch" evidence="4">
    <location>
        <begin position="22"/>
        <end position="68"/>
    </location>
</feature>